<organism evidence="2 3">
    <name type="scientific">Streptomyces halobius</name>
    <dbReference type="NCBI Taxonomy" id="2879846"/>
    <lineage>
        <taxon>Bacteria</taxon>
        <taxon>Bacillati</taxon>
        <taxon>Actinomycetota</taxon>
        <taxon>Actinomycetes</taxon>
        <taxon>Kitasatosporales</taxon>
        <taxon>Streptomycetaceae</taxon>
        <taxon>Streptomyces</taxon>
    </lineage>
</organism>
<reference evidence="2" key="1">
    <citation type="submission" date="2021-10" db="EMBL/GenBank/DDBJ databases">
        <title>Streptomyces nigrumlapis sp.nov.,an antimicrobial producing actinobacterium isolated from Black Gobi rocks.</title>
        <authorList>
            <person name="Wen Y."/>
            <person name="Zhang W."/>
            <person name="Liu X.G."/>
        </authorList>
    </citation>
    <scope>NUCLEOTIDE SEQUENCE</scope>
    <source>
        <strain evidence="2">ST13-2-2</strain>
    </source>
</reference>
<evidence type="ECO:0000313" key="3">
    <source>
        <dbReference type="Proteomes" id="UP000830115"/>
    </source>
</evidence>
<name>A0ABY4MCZ4_9ACTN</name>
<dbReference type="Gene3D" id="3.60.110.10">
    <property type="entry name" value="Carbon-nitrogen hydrolase"/>
    <property type="match status" value="1"/>
</dbReference>
<accession>A0ABY4MCZ4</accession>
<gene>
    <name evidence="2" type="ORF">K9S39_30140</name>
</gene>
<protein>
    <recommendedName>
        <fullName evidence="4">Carbon-nitrogen hydrolase</fullName>
    </recommendedName>
</protein>
<dbReference type="Proteomes" id="UP000830115">
    <property type="component" value="Chromosome"/>
</dbReference>
<dbReference type="InterPro" id="IPR036526">
    <property type="entry name" value="C-N_Hydrolase_sf"/>
</dbReference>
<evidence type="ECO:0008006" key="4">
    <source>
        <dbReference type="Google" id="ProtNLM"/>
    </source>
</evidence>
<evidence type="ECO:0000256" key="1">
    <source>
        <dbReference type="SAM" id="MobiDB-lite"/>
    </source>
</evidence>
<feature type="region of interest" description="Disordered" evidence="1">
    <location>
        <begin position="64"/>
        <end position="83"/>
    </location>
</feature>
<dbReference type="SUPFAM" id="SSF56317">
    <property type="entry name" value="Carbon-nitrogen hydrolase"/>
    <property type="match status" value="1"/>
</dbReference>
<evidence type="ECO:0000313" key="2">
    <source>
        <dbReference type="EMBL" id="UQA95550.1"/>
    </source>
</evidence>
<sequence>MIIAAAQFTPVPRDIDANAARMAALVTEAAGRGAGPVVFAELALSRYDVAAIAADPQEMAVTPEDARLAPRVRSTPCTDRRSSVRRGLTGLTVAGK</sequence>
<proteinExistence type="predicted"/>
<keyword evidence="3" id="KW-1185">Reference proteome</keyword>
<dbReference type="EMBL" id="CP086322">
    <property type="protein sequence ID" value="UQA95550.1"/>
    <property type="molecule type" value="Genomic_DNA"/>
</dbReference>
<dbReference type="RefSeq" id="WP_248866463.1">
    <property type="nucleotide sequence ID" value="NZ_CP086322.1"/>
</dbReference>